<keyword evidence="2" id="KW-1185">Reference proteome</keyword>
<proteinExistence type="predicted"/>
<reference evidence="1 2" key="1">
    <citation type="submission" date="2020-12" db="EMBL/GenBank/DDBJ databases">
        <authorList>
            <person name="Kusuma A.B."/>
            <person name="Nouioui I."/>
            <person name="Goodfellow M."/>
        </authorList>
    </citation>
    <scope>NUCLEOTIDE SEQUENCE [LARGE SCALE GENOMIC DNA]</scope>
    <source>
        <strain evidence="1 2">DSM 41764</strain>
    </source>
</reference>
<accession>A0ABS0R5M8</accession>
<comment type="caution">
    <text evidence="1">The sequence shown here is derived from an EMBL/GenBank/DDBJ whole genome shotgun (WGS) entry which is preliminary data.</text>
</comment>
<dbReference type="RefSeq" id="WP_198275925.1">
    <property type="nucleotide sequence ID" value="NZ_BAAAIF010000018.1"/>
</dbReference>
<name>A0ABS0R5M8_9ACTN</name>
<gene>
    <name evidence="1" type="ORF">JBF12_06770</name>
</gene>
<dbReference type="EMBL" id="JAEEAQ010000040">
    <property type="protein sequence ID" value="MBI0312701.1"/>
    <property type="molecule type" value="Genomic_DNA"/>
</dbReference>
<organism evidence="1 2">
    <name type="scientific">Streptomyces javensis</name>
    <dbReference type="NCBI Taxonomy" id="114698"/>
    <lineage>
        <taxon>Bacteria</taxon>
        <taxon>Bacillati</taxon>
        <taxon>Actinomycetota</taxon>
        <taxon>Actinomycetes</taxon>
        <taxon>Kitasatosporales</taxon>
        <taxon>Streptomycetaceae</taxon>
        <taxon>Streptomyces</taxon>
        <taxon>Streptomyces violaceusniger group</taxon>
    </lineage>
</organism>
<dbReference type="Proteomes" id="UP000638849">
    <property type="component" value="Unassembled WGS sequence"/>
</dbReference>
<sequence length="90" mass="10137">MTTGEDDAPDNVIPFRRRPATPAKRGRQCICGAYWKPGHSSDPAWLLNTDPLWDSFHGVTHCQACGRHKLSVIFGRDMRPASNFVNERNT</sequence>
<evidence type="ECO:0000313" key="1">
    <source>
        <dbReference type="EMBL" id="MBI0312701.1"/>
    </source>
</evidence>
<protein>
    <submittedName>
        <fullName evidence="1">Uncharacterized protein</fullName>
    </submittedName>
</protein>
<evidence type="ECO:0000313" key="2">
    <source>
        <dbReference type="Proteomes" id="UP000638849"/>
    </source>
</evidence>